<dbReference type="Gene3D" id="3.40.50.410">
    <property type="entry name" value="von Willebrand factor, type A domain"/>
    <property type="match status" value="1"/>
</dbReference>
<dbReference type="GO" id="GO:0032991">
    <property type="term" value="C:protein-containing complex"/>
    <property type="evidence" value="ECO:0007669"/>
    <property type="project" value="UniProtKB-ARBA"/>
</dbReference>
<dbReference type="InterPro" id="IPR052577">
    <property type="entry name" value="VWA7"/>
</dbReference>
<comment type="subcellular location">
    <subcellularLocation>
        <location evidence="1">Secreted</location>
    </subcellularLocation>
</comment>
<accession>A0A8J9UFJ4</accession>
<dbReference type="Pfam" id="PF25106">
    <property type="entry name" value="VWA_4"/>
    <property type="match status" value="1"/>
</dbReference>
<evidence type="ECO:0000256" key="2">
    <source>
        <dbReference type="ARBA" id="ARBA00022525"/>
    </source>
</evidence>
<name>A0A8J9UFJ4_9NEOP</name>
<dbReference type="SUPFAM" id="SSF53300">
    <property type="entry name" value="vWA-like"/>
    <property type="match status" value="1"/>
</dbReference>
<dbReference type="OrthoDB" id="5985519at2759"/>
<feature type="domain" description="VWFA" evidence="5">
    <location>
        <begin position="26"/>
        <end position="160"/>
    </location>
</feature>
<gene>
    <name evidence="6" type="ORF">BINO364_LOCUS5523</name>
</gene>
<organism evidence="6 7">
    <name type="scientific">Brenthis ino</name>
    <name type="common">lesser marbled fritillary</name>
    <dbReference type="NCBI Taxonomy" id="405034"/>
    <lineage>
        <taxon>Eukaryota</taxon>
        <taxon>Metazoa</taxon>
        <taxon>Ecdysozoa</taxon>
        <taxon>Arthropoda</taxon>
        <taxon>Hexapoda</taxon>
        <taxon>Insecta</taxon>
        <taxon>Pterygota</taxon>
        <taxon>Neoptera</taxon>
        <taxon>Endopterygota</taxon>
        <taxon>Lepidoptera</taxon>
        <taxon>Glossata</taxon>
        <taxon>Ditrysia</taxon>
        <taxon>Papilionoidea</taxon>
        <taxon>Nymphalidae</taxon>
        <taxon>Heliconiinae</taxon>
        <taxon>Argynnini</taxon>
        <taxon>Brenthis</taxon>
    </lineage>
</organism>
<dbReference type="Proteomes" id="UP000838878">
    <property type="component" value="Chromosome 13"/>
</dbReference>
<dbReference type="InterPro" id="IPR036465">
    <property type="entry name" value="vWFA_dom_sf"/>
</dbReference>
<dbReference type="PROSITE" id="PS50234">
    <property type="entry name" value="VWFA"/>
    <property type="match status" value="1"/>
</dbReference>
<sequence>MPQKILILLVMEFVLFYVNGHEEKSSLAFVIDRTSSMGKEINQVKITTDKVFNNVINSKTNHIDNFVLVTFDDPKVQVCTVTRNAEEFKNALNKIELVTGGYCPEASMSGIQQALEITYPNSFIYVFTDASANDYTKMEVVKSLSQKKSTQVAEFFLLNY</sequence>
<keyword evidence="7" id="KW-1185">Reference proteome</keyword>
<evidence type="ECO:0000259" key="5">
    <source>
        <dbReference type="PROSITE" id="PS50234"/>
    </source>
</evidence>
<proteinExistence type="predicted"/>
<dbReference type="EMBL" id="OV170233">
    <property type="protein sequence ID" value="CAH0719137.1"/>
    <property type="molecule type" value="Genomic_DNA"/>
</dbReference>
<dbReference type="InterPro" id="IPR002035">
    <property type="entry name" value="VWF_A"/>
</dbReference>
<evidence type="ECO:0000256" key="4">
    <source>
        <dbReference type="SAM" id="SignalP"/>
    </source>
</evidence>
<feature type="signal peptide" evidence="4">
    <location>
        <begin position="1"/>
        <end position="20"/>
    </location>
</feature>
<keyword evidence="2" id="KW-0964">Secreted</keyword>
<dbReference type="PANTHER" id="PTHR14905">
    <property type="entry name" value="NG37"/>
    <property type="match status" value="1"/>
</dbReference>
<dbReference type="CDD" id="cd00198">
    <property type="entry name" value="vWFA"/>
    <property type="match status" value="1"/>
</dbReference>
<reference evidence="6" key="1">
    <citation type="submission" date="2021-12" db="EMBL/GenBank/DDBJ databases">
        <authorList>
            <person name="Martin H S."/>
        </authorList>
    </citation>
    <scope>NUCLEOTIDE SEQUENCE</scope>
</reference>
<evidence type="ECO:0000256" key="1">
    <source>
        <dbReference type="ARBA" id="ARBA00004613"/>
    </source>
</evidence>
<evidence type="ECO:0000256" key="3">
    <source>
        <dbReference type="ARBA" id="ARBA00022729"/>
    </source>
</evidence>
<dbReference type="AlphaFoldDB" id="A0A8J9UFJ4"/>
<dbReference type="InterPro" id="IPR056861">
    <property type="entry name" value="HMCN1-like_VWA"/>
</dbReference>
<feature type="non-terminal residue" evidence="6">
    <location>
        <position position="160"/>
    </location>
</feature>
<evidence type="ECO:0000313" key="6">
    <source>
        <dbReference type="EMBL" id="CAH0719137.1"/>
    </source>
</evidence>
<dbReference type="PANTHER" id="PTHR14905:SF7">
    <property type="entry name" value="VON WILLEBRAND FACTOR A DOMAIN-CONTAINING PROTEIN 7"/>
    <property type="match status" value="1"/>
</dbReference>
<feature type="chain" id="PRO_5035429805" description="VWFA domain-containing protein" evidence="4">
    <location>
        <begin position="21"/>
        <end position="160"/>
    </location>
</feature>
<protein>
    <recommendedName>
        <fullName evidence="5">VWFA domain-containing protein</fullName>
    </recommendedName>
</protein>
<evidence type="ECO:0000313" key="7">
    <source>
        <dbReference type="Proteomes" id="UP000838878"/>
    </source>
</evidence>
<keyword evidence="3 4" id="KW-0732">Signal</keyword>